<gene>
    <name evidence="1" type="ORF">L2E82_16227</name>
</gene>
<reference evidence="2" key="1">
    <citation type="journal article" date="2022" name="Mol. Ecol. Resour.">
        <title>The genomes of chicory, endive, great burdock and yacon provide insights into Asteraceae palaeo-polyploidization history and plant inulin production.</title>
        <authorList>
            <person name="Fan W."/>
            <person name="Wang S."/>
            <person name="Wang H."/>
            <person name="Wang A."/>
            <person name="Jiang F."/>
            <person name="Liu H."/>
            <person name="Zhao H."/>
            <person name="Xu D."/>
            <person name="Zhang Y."/>
        </authorList>
    </citation>
    <scope>NUCLEOTIDE SEQUENCE [LARGE SCALE GENOMIC DNA]</scope>
    <source>
        <strain evidence="2">cv. Punajuju</strain>
    </source>
</reference>
<dbReference type="Proteomes" id="UP001055811">
    <property type="component" value="Linkage Group LG03"/>
</dbReference>
<keyword evidence="2" id="KW-1185">Reference proteome</keyword>
<reference evidence="1 2" key="2">
    <citation type="journal article" date="2022" name="Mol. Ecol. Resour.">
        <title>The genomes of chicory, endive, great burdock and yacon provide insights into Asteraceae paleo-polyploidization history and plant inulin production.</title>
        <authorList>
            <person name="Fan W."/>
            <person name="Wang S."/>
            <person name="Wang H."/>
            <person name="Wang A."/>
            <person name="Jiang F."/>
            <person name="Liu H."/>
            <person name="Zhao H."/>
            <person name="Xu D."/>
            <person name="Zhang Y."/>
        </authorList>
    </citation>
    <scope>NUCLEOTIDE SEQUENCE [LARGE SCALE GENOMIC DNA]</scope>
    <source>
        <strain evidence="2">cv. Punajuju</strain>
        <tissue evidence="1">Leaves</tissue>
    </source>
</reference>
<evidence type="ECO:0000313" key="2">
    <source>
        <dbReference type="Proteomes" id="UP001055811"/>
    </source>
</evidence>
<proteinExistence type="predicted"/>
<evidence type="ECO:0000313" key="1">
    <source>
        <dbReference type="EMBL" id="KAI3766176.1"/>
    </source>
</evidence>
<organism evidence="1 2">
    <name type="scientific">Cichorium intybus</name>
    <name type="common">Chicory</name>
    <dbReference type="NCBI Taxonomy" id="13427"/>
    <lineage>
        <taxon>Eukaryota</taxon>
        <taxon>Viridiplantae</taxon>
        <taxon>Streptophyta</taxon>
        <taxon>Embryophyta</taxon>
        <taxon>Tracheophyta</taxon>
        <taxon>Spermatophyta</taxon>
        <taxon>Magnoliopsida</taxon>
        <taxon>eudicotyledons</taxon>
        <taxon>Gunneridae</taxon>
        <taxon>Pentapetalae</taxon>
        <taxon>asterids</taxon>
        <taxon>campanulids</taxon>
        <taxon>Asterales</taxon>
        <taxon>Asteraceae</taxon>
        <taxon>Cichorioideae</taxon>
        <taxon>Cichorieae</taxon>
        <taxon>Cichoriinae</taxon>
        <taxon>Cichorium</taxon>
    </lineage>
</organism>
<accession>A0ACB9F5F1</accession>
<sequence>MDYECPVNEVEQQLREAGEQLALPPSSTKDLLDLLDKTEQLLTFVGQAPSISMQGALVPSMGALISNELLKHSDVDVKVSVASCLCEVARITAPEPPYKDEIMKEIFELNVMAFGELSNVTGRSYYKAIHILESVSKVKSCLLMLDLECDALILEMFEQFLSRIRTNHPQSVFKDMENIMTLVIEESDEIASQLLSLLISHVRKENQNVSPAPWKLAEKVLRNCYDTIKPYSSTLKELIEADADEYAEIVGTLCENDYKNEVVVTKPTKTNNIHKRDANTLMHSHPKKHKITDTQKVVAISKKIDRKHDNISSKLDDESHSAKGRPKNKKNNLNQDSKEDLRKTRFQEKASNSGGLSLKEKSNKGMKSSSEKSEKNVVKEKEADGSQNKGLKYGKELVGHRIKVWWPLDKTYYEGAVSSYNPIDKKHKILYADGDEEILDLCTEKWRIIEEQTDLPTPITTSTKRLKQKGKRKLDFSPSQEDNSTSPKSPTSLKKRTKEDDIKEANTSINEVVEINEVSLGLKVTEKIIEKMEPKSITEVEVEKESEIMTERLEEIKQKELD</sequence>
<name>A0ACB9F5F1_CICIN</name>
<dbReference type="EMBL" id="CM042011">
    <property type="protein sequence ID" value="KAI3766176.1"/>
    <property type="molecule type" value="Genomic_DNA"/>
</dbReference>
<protein>
    <submittedName>
        <fullName evidence="1">Uncharacterized protein</fullName>
    </submittedName>
</protein>
<comment type="caution">
    <text evidence="1">The sequence shown here is derived from an EMBL/GenBank/DDBJ whole genome shotgun (WGS) entry which is preliminary data.</text>
</comment>